<keyword evidence="2" id="KW-0813">Transport</keyword>
<dbReference type="CDD" id="cd06326">
    <property type="entry name" value="PBP1_ABC_ligand_binding-like"/>
    <property type="match status" value="1"/>
</dbReference>
<name>A0A4S4AJ25_9RHOO</name>
<evidence type="ECO:0000256" key="5">
    <source>
        <dbReference type="SAM" id="SignalP"/>
    </source>
</evidence>
<dbReference type="PANTHER" id="PTHR47235:SF1">
    <property type="entry name" value="BLR6548 PROTEIN"/>
    <property type="match status" value="1"/>
</dbReference>
<dbReference type="InterPro" id="IPR028081">
    <property type="entry name" value="Leu-bd"/>
</dbReference>
<dbReference type="InterPro" id="IPR000709">
    <property type="entry name" value="Leu_Ile_Val-bd"/>
</dbReference>
<dbReference type="EMBL" id="SSOD01000013">
    <property type="protein sequence ID" value="THF59378.1"/>
    <property type="molecule type" value="Genomic_DNA"/>
</dbReference>
<accession>A0A4S4AJ25</accession>
<evidence type="ECO:0000313" key="8">
    <source>
        <dbReference type="Proteomes" id="UP000307956"/>
    </source>
</evidence>
<dbReference type="RefSeq" id="WP_136385893.1">
    <property type="nucleotide sequence ID" value="NZ_SSOD01000013.1"/>
</dbReference>
<dbReference type="Pfam" id="PF13458">
    <property type="entry name" value="Peripla_BP_6"/>
    <property type="match status" value="1"/>
</dbReference>
<sequence>MKILRHLLSGLALAALACSPAFAQGITATTVTVGQSAALSGPASELGIEMRQGLLAYFATVNAGGGIHGRQIELVSLDDGYEPERAAANTRELIERRNVFALIGYVGTPTSQAAVPIFTDAKVPFIGPFTGAELLREPFNRYVFNVRASYFQETERIVDHLVAAGTTRIAVFHQNDAYGRAGLAGVERAMAKRGLPIAAIATVERNSTDVAGAARALAAAKPAAVIQISAYASCAALVKAMKNDDAPVQFFNVSFVGSRPLAAALGEDGHGVMVSQVVPYPFSGVEPVVREYRSAMTAAGHEALSFTSMEGFLAAKVFVEGLRRAGPNLSRKALIDALESIRRHDFGGFVVNFTDSDHNGSDFVELTIVGRGGRFMR</sequence>
<feature type="signal peptide" evidence="5">
    <location>
        <begin position="1"/>
        <end position="23"/>
    </location>
</feature>
<dbReference type="PANTHER" id="PTHR47235">
    <property type="entry name" value="BLR6548 PROTEIN"/>
    <property type="match status" value="1"/>
</dbReference>
<dbReference type="SUPFAM" id="SSF53822">
    <property type="entry name" value="Periplasmic binding protein-like I"/>
    <property type="match status" value="1"/>
</dbReference>
<dbReference type="AlphaFoldDB" id="A0A4S4AJ25"/>
<dbReference type="InterPro" id="IPR028082">
    <property type="entry name" value="Peripla_BP_I"/>
</dbReference>
<comment type="caution">
    <text evidence="7">The sequence shown here is derived from an EMBL/GenBank/DDBJ whole genome shotgun (WGS) entry which is preliminary data.</text>
</comment>
<dbReference type="GO" id="GO:0006865">
    <property type="term" value="P:amino acid transport"/>
    <property type="evidence" value="ECO:0007669"/>
    <property type="project" value="UniProtKB-KW"/>
</dbReference>
<dbReference type="PROSITE" id="PS51257">
    <property type="entry name" value="PROKAR_LIPOPROTEIN"/>
    <property type="match status" value="1"/>
</dbReference>
<evidence type="ECO:0000313" key="7">
    <source>
        <dbReference type="EMBL" id="THF59378.1"/>
    </source>
</evidence>
<dbReference type="Proteomes" id="UP000307956">
    <property type="component" value="Unassembled WGS sequence"/>
</dbReference>
<dbReference type="OrthoDB" id="9777352at2"/>
<feature type="chain" id="PRO_5020212162" evidence="5">
    <location>
        <begin position="24"/>
        <end position="377"/>
    </location>
</feature>
<keyword evidence="8" id="KW-1185">Reference proteome</keyword>
<dbReference type="Gene3D" id="3.40.50.2300">
    <property type="match status" value="2"/>
</dbReference>
<reference evidence="7 8" key="1">
    <citation type="submission" date="2019-04" db="EMBL/GenBank/DDBJ databases">
        <title>Azoarcus rhizosphaerae sp. nov. isolated from rhizosphere of Ficus religiosa.</title>
        <authorList>
            <person name="Lin S.-Y."/>
            <person name="Hameed A."/>
            <person name="Hsu Y.-H."/>
            <person name="Young C.-C."/>
        </authorList>
    </citation>
    <scope>NUCLEOTIDE SEQUENCE [LARGE SCALE GENOMIC DNA]</scope>
    <source>
        <strain evidence="7 8">CC-YHH848</strain>
    </source>
</reference>
<keyword evidence="3 5" id="KW-0732">Signal</keyword>
<evidence type="ECO:0000256" key="4">
    <source>
        <dbReference type="ARBA" id="ARBA00022970"/>
    </source>
</evidence>
<feature type="domain" description="Leucine-binding protein" evidence="6">
    <location>
        <begin position="30"/>
        <end position="360"/>
    </location>
</feature>
<keyword evidence="4" id="KW-0029">Amino-acid transport</keyword>
<evidence type="ECO:0000256" key="3">
    <source>
        <dbReference type="ARBA" id="ARBA00022729"/>
    </source>
</evidence>
<organism evidence="7 8">
    <name type="scientific">Pseudothauera rhizosphaerae</name>
    <dbReference type="NCBI Taxonomy" id="2565932"/>
    <lineage>
        <taxon>Bacteria</taxon>
        <taxon>Pseudomonadati</taxon>
        <taxon>Pseudomonadota</taxon>
        <taxon>Betaproteobacteria</taxon>
        <taxon>Rhodocyclales</taxon>
        <taxon>Zoogloeaceae</taxon>
        <taxon>Pseudothauera</taxon>
    </lineage>
</organism>
<dbReference type="PRINTS" id="PR00337">
    <property type="entry name" value="LEUILEVALBP"/>
</dbReference>
<gene>
    <name evidence="7" type="ORF">E6O51_15410</name>
</gene>
<evidence type="ECO:0000259" key="6">
    <source>
        <dbReference type="Pfam" id="PF13458"/>
    </source>
</evidence>
<evidence type="ECO:0000256" key="2">
    <source>
        <dbReference type="ARBA" id="ARBA00022448"/>
    </source>
</evidence>
<evidence type="ECO:0000256" key="1">
    <source>
        <dbReference type="ARBA" id="ARBA00010062"/>
    </source>
</evidence>
<comment type="similarity">
    <text evidence="1">Belongs to the leucine-binding protein family.</text>
</comment>
<proteinExistence type="inferred from homology"/>
<protein>
    <submittedName>
        <fullName evidence="7">ABC transporter permease</fullName>
    </submittedName>
</protein>